<feature type="transmembrane region" description="Helical" evidence="1">
    <location>
        <begin position="320"/>
        <end position="344"/>
    </location>
</feature>
<keyword evidence="1" id="KW-0472">Membrane</keyword>
<reference evidence="2" key="1">
    <citation type="submission" date="2023-09" db="EMBL/GenBank/DDBJ databases">
        <title>30 novel species of actinomycetes from the DSMZ collection.</title>
        <authorList>
            <person name="Nouioui I."/>
        </authorList>
    </citation>
    <scope>NUCLEOTIDE SEQUENCE</scope>
    <source>
        <strain evidence="2">DSM 115977</strain>
    </source>
</reference>
<dbReference type="Proteomes" id="UP001180973">
    <property type="component" value="Unassembled WGS sequence"/>
</dbReference>
<feature type="transmembrane region" description="Helical" evidence="1">
    <location>
        <begin position="203"/>
        <end position="222"/>
    </location>
</feature>
<evidence type="ECO:0000313" key="3">
    <source>
        <dbReference type="Proteomes" id="UP001180973"/>
    </source>
</evidence>
<dbReference type="EMBL" id="JAVRFL010000039">
    <property type="protein sequence ID" value="MDT0532394.1"/>
    <property type="molecule type" value="Genomic_DNA"/>
</dbReference>
<dbReference type="RefSeq" id="WP_311414156.1">
    <property type="nucleotide sequence ID" value="NZ_JAVRFL010000039.1"/>
</dbReference>
<feature type="transmembrane region" description="Helical" evidence="1">
    <location>
        <begin position="286"/>
        <end position="314"/>
    </location>
</feature>
<evidence type="ECO:0000256" key="1">
    <source>
        <dbReference type="SAM" id="Phobius"/>
    </source>
</evidence>
<feature type="transmembrane region" description="Helical" evidence="1">
    <location>
        <begin position="99"/>
        <end position="127"/>
    </location>
</feature>
<comment type="caution">
    <text evidence="2">The sequence shown here is derived from an EMBL/GenBank/DDBJ whole genome shotgun (WGS) entry which is preliminary data.</text>
</comment>
<keyword evidence="3" id="KW-1185">Reference proteome</keyword>
<keyword evidence="1" id="KW-1133">Transmembrane helix</keyword>
<protein>
    <recommendedName>
        <fullName evidence="4">NYN domain-containing protein</fullName>
    </recommendedName>
</protein>
<name>A0ABU2X2H2_9ACTN</name>
<feature type="transmembrane region" description="Helical" evidence="1">
    <location>
        <begin position="147"/>
        <end position="169"/>
    </location>
</feature>
<evidence type="ECO:0000313" key="2">
    <source>
        <dbReference type="EMBL" id="MDT0532394.1"/>
    </source>
</evidence>
<accession>A0ABU2X2H2</accession>
<organism evidence="2 3">
    <name type="scientific">Micromonospora reichwaldensis</name>
    <dbReference type="NCBI Taxonomy" id="3075516"/>
    <lineage>
        <taxon>Bacteria</taxon>
        <taxon>Bacillati</taxon>
        <taxon>Actinomycetota</taxon>
        <taxon>Actinomycetes</taxon>
        <taxon>Micromonosporales</taxon>
        <taxon>Micromonosporaceae</taxon>
        <taxon>Micromonospora</taxon>
    </lineage>
</organism>
<keyword evidence="1" id="KW-0812">Transmembrane</keyword>
<feature type="transmembrane region" description="Helical" evidence="1">
    <location>
        <begin position="242"/>
        <end position="265"/>
    </location>
</feature>
<feature type="transmembrane region" description="Helical" evidence="1">
    <location>
        <begin position="20"/>
        <end position="46"/>
    </location>
</feature>
<sequence length="358" mass="37568">MTTTSVPTHRPAPSRLDRLAPLAAGWLGLWGLLALVSAVTGAGYPFGANDPVDGEANLLRLVPTDVGAPLFAVLLLGAAVAALAMTGPARRRARPLNTLLSAYAWTVAFLLAVVVPDVKVLVILGYLPILIVGAPFGWPPVDYADVFTWALFARCAAMVGGVLLAGAVLRWQRRTAGACPTCGRDGADHGWTSPDSAARWGRVAAWTAATVPALYALTRLAWAVGVPLGIERSFLDEMRESGLVWAGAGLGGFALVGAVLTLGLVQRWGERFPRWMIGLAGRPVPVRLAVVPATLVAVAVTAASLGLLATPAFWDFSGGFSLATAPMLLWPFWGVALGVATYAYHLRRRGTCRSCGRG</sequence>
<feature type="transmembrane region" description="Helical" evidence="1">
    <location>
        <begin position="66"/>
        <end position="87"/>
    </location>
</feature>
<proteinExistence type="predicted"/>
<evidence type="ECO:0008006" key="4">
    <source>
        <dbReference type="Google" id="ProtNLM"/>
    </source>
</evidence>
<gene>
    <name evidence="2" type="ORF">RM555_25660</name>
</gene>